<sequence>MTMTMEQIQQYVLSYLNITECQIIEKSPHHVTVKLSPQADKDLTNRPYYWGFIERTGAQPETMSFKFVFNAERHDAELAAAEQHAPKPQEDEILGRHFGAIRPLPILGPGRIQREDLSFGSPRLQQIFNAALRGGRCVYLFEEAGERQRMTLLPAAYEPWLGVNFKIEFCCDMKREELRSLGISLLTGQIDTSFTSRLRPLSLVPRLPENVHIEPTRLTLAEGRDALEKFIRTEVEAYDSTWAEEASERLEDELLLIDAYYNDLLRDPDDEKKKIVQEQYESRRGEIRWQYEPRIVVSAINCGIFHLRSRR</sequence>
<dbReference type="RefSeq" id="WP_125084113.1">
    <property type="nucleotide sequence ID" value="NZ_CP034248.1"/>
</dbReference>
<dbReference type="KEGG" id="plen:EIM92_18715"/>
<organism evidence="1 2">
    <name type="scientific">Paenibacillus lentus</name>
    <dbReference type="NCBI Taxonomy" id="1338368"/>
    <lineage>
        <taxon>Bacteria</taxon>
        <taxon>Bacillati</taxon>
        <taxon>Bacillota</taxon>
        <taxon>Bacilli</taxon>
        <taxon>Bacillales</taxon>
        <taxon>Paenibacillaceae</taxon>
        <taxon>Paenibacillus</taxon>
    </lineage>
</organism>
<evidence type="ECO:0008006" key="3">
    <source>
        <dbReference type="Google" id="ProtNLM"/>
    </source>
</evidence>
<dbReference type="InterPro" id="IPR024562">
    <property type="entry name" value="YqhG"/>
</dbReference>
<evidence type="ECO:0000313" key="1">
    <source>
        <dbReference type="EMBL" id="AZK47946.1"/>
    </source>
</evidence>
<reference evidence="1 2" key="1">
    <citation type="submission" date="2018-11" db="EMBL/GenBank/DDBJ databases">
        <title>Genome sequencing of Paenibacillus lentus DSM25539(T).</title>
        <authorList>
            <person name="Kook J.-K."/>
            <person name="Park S.-N."/>
            <person name="Lim Y.K."/>
        </authorList>
    </citation>
    <scope>NUCLEOTIDE SEQUENCE [LARGE SCALE GENOMIC DNA]</scope>
    <source>
        <strain evidence="1 2">DSM 25539</strain>
    </source>
</reference>
<dbReference type="Proteomes" id="UP000273145">
    <property type="component" value="Chromosome"/>
</dbReference>
<proteinExistence type="predicted"/>
<dbReference type="EMBL" id="CP034248">
    <property type="protein sequence ID" value="AZK47946.1"/>
    <property type="molecule type" value="Genomic_DNA"/>
</dbReference>
<accession>A0A3S8RYD6</accession>
<dbReference type="OrthoDB" id="2433584at2"/>
<dbReference type="AlphaFoldDB" id="A0A3S8RYD6"/>
<protein>
    <recommendedName>
        <fullName evidence="3">YqhG family protein</fullName>
    </recommendedName>
</protein>
<dbReference type="Pfam" id="PF11079">
    <property type="entry name" value="YqhG"/>
    <property type="match status" value="2"/>
</dbReference>
<evidence type="ECO:0000313" key="2">
    <source>
        <dbReference type="Proteomes" id="UP000273145"/>
    </source>
</evidence>
<gene>
    <name evidence="1" type="ORF">EIM92_18715</name>
</gene>
<name>A0A3S8RYD6_9BACL</name>
<keyword evidence="2" id="KW-1185">Reference proteome</keyword>